<dbReference type="Pfam" id="PF00003">
    <property type="entry name" value="7tm_3"/>
    <property type="match status" value="1"/>
</dbReference>
<dbReference type="Gene3D" id="2.10.50.30">
    <property type="entry name" value="GPCR, family 3, nine cysteines domain"/>
    <property type="match status" value="1"/>
</dbReference>
<dbReference type="InterPro" id="IPR011500">
    <property type="entry name" value="GPCR_3_9-Cys_dom"/>
</dbReference>
<feature type="transmembrane region" description="Helical" evidence="12">
    <location>
        <begin position="594"/>
        <end position="615"/>
    </location>
</feature>
<evidence type="ECO:0000256" key="6">
    <source>
        <dbReference type="ARBA" id="ARBA00023040"/>
    </source>
</evidence>
<comment type="caution">
    <text evidence="14">The sequence shown here is derived from an EMBL/GenBank/DDBJ whole genome shotgun (WGS) entry which is preliminary data.</text>
</comment>
<evidence type="ECO:0000256" key="1">
    <source>
        <dbReference type="ARBA" id="ARBA00004651"/>
    </source>
</evidence>
<evidence type="ECO:0000256" key="5">
    <source>
        <dbReference type="ARBA" id="ARBA00022989"/>
    </source>
</evidence>
<evidence type="ECO:0000256" key="10">
    <source>
        <dbReference type="ARBA" id="ARBA00023224"/>
    </source>
</evidence>
<feature type="transmembrane region" description="Helical" evidence="12">
    <location>
        <begin position="404"/>
        <end position="428"/>
    </location>
</feature>
<evidence type="ECO:0000256" key="11">
    <source>
        <dbReference type="ARBA" id="ARBA00038492"/>
    </source>
</evidence>
<feature type="transmembrane region" description="Helical" evidence="12">
    <location>
        <begin position="621"/>
        <end position="640"/>
    </location>
</feature>
<sequence>MMDLLTMVNYGSSSSSLSDKRSYQSFLRTVSSNSGQVQLIIRILQRFGWNWVAFIGCNNEYSRDALHLFNDGIRNTNICLAYQEELKQDTKYNVTFHNINMLHINVIIVYTLQSYAIAFIDSAILKKQHDKVWIASDAWSLNKVLRTHKGVDTIGTIIGVTERVQDLPGFPDFVYKSLAHSKHLECEKEPLQDFMPACNQACNACSSVHPKNITNEDPSYNFAIYSAVYVVAKALHNLLHCDTNGCNKTELLYPYKLLKEIKKSNFTLLNQQIKFDENGDPPSRYNIVFWNLASSSPFQHVGSYDTNPTVQFHMNDSLIRWHTNGTIPVSRCSEECEKGSARRPYGIFKCCFECDVCPNGTYINNSAGPFKCIACKKTEWSNPGSTSCEQRSVEYVHMTEHLSILLLLSVSFMFALAAAIGVLFACNYSTPVVKSAGGKMCFLMLGCLSCSGVSVFFYFGVPNHVKCALRNPIFALFYTVCLSCLTVRSFQIVCVFKMAAKLPRAYDWWVKHNGQWLFIAVASTVQLIFCALSSLKPHNDTVTCKKQIIMGCDTGSPISSSTGIYFIGFVGMLCFIFSYMGTDLPKNYNESKSITFSVLLFYMSWIAYFTIYSIYKGKYLPVFNAFSILTSSCGILLSYFMPKCYVILFQPEKNTQAHFQSSIQDYTQKISRM</sequence>
<keyword evidence="9" id="KW-0325">Glycoprotein</keyword>
<dbReference type="AlphaFoldDB" id="A0AAD7RTX9"/>
<evidence type="ECO:0000256" key="3">
    <source>
        <dbReference type="ARBA" id="ARBA00022692"/>
    </source>
</evidence>
<dbReference type="GO" id="GO:0005886">
    <property type="term" value="C:plasma membrane"/>
    <property type="evidence" value="ECO:0007669"/>
    <property type="project" value="UniProtKB-SubCell"/>
</dbReference>
<evidence type="ECO:0000256" key="4">
    <source>
        <dbReference type="ARBA" id="ARBA00022729"/>
    </source>
</evidence>
<evidence type="ECO:0000256" key="2">
    <source>
        <dbReference type="ARBA" id="ARBA00022475"/>
    </source>
</evidence>
<comment type="similarity">
    <text evidence="11">Belongs to the G-protein coupled receptor 3 family. TAS1R subfamily.</text>
</comment>
<keyword evidence="5 12" id="KW-1133">Transmembrane helix</keyword>
<keyword evidence="2" id="KW-1003">Cell membrane</keyword>
<feature type="transmembrane region" description="Helical" evidence="12">
    <location>
        <begin position="440"/>
        <end position="461"/>
    </location>
</feature>
<dbReference type="PANTHER" id="PTHR24061:SF441">
    <property type="entry name" value="TASTE RECEPTOR TYPE 1 MEMBER 2B-RELATED"/>
    <property type="match status" value="1"/>
</dbReference>
<dbReference type="InterPro" id="IPR017978">
    <property type="entry name" value="GPCR_3_C"/>
</dbReference>
<protein>
    <recommendedName>
        <fullName evidence="13">G-protein coupled receptors family 3 profile domain-containing protein</fullName>
    </recommendedName>
</protein>
<keyword evidence="8" id="KW-0675">Receptor</keyword>
<name>A0AAD7RTX9_9TELE</name>
<dbReference type="InterPro" id="IPR001828">
    <property type="entry name" value="ANF_lig-bd_rcpt"/>
</dbReference>
<evidence type="ECO:0000259" key="13">
    <source>
        <dbReference type="PROSITE" id="PS50259"/>
    </source>
</evidence>
<dbReference type="Proteomes" id="UP001221898">
    <property type="component" value="Unassembled WGS sequence"/>
</dbReference>
<dbReference type="SUPFAM" id="SSF53822">
    <property type="entry name" value="Periplasmic binding protein-like I"/>
    <property type="match status" value="1"/>
</dbReference>
<dbReference type="InterPro" id="IPR000337">
    <property type="entry name" value="GPCR_3"/>
</dbReference>
<dbReference type="PRINTS" id="PR00248">
    <property type="entry name" value="GPCRMGR"/>
</dbReference>
<dbReference type="InterPro" id="IPR000068">
    <property type="entry name" value="GPCR_3_Ca_sens_rcpt-rel"/>
</dbReference>
<keyword evidence="10" id="KW-0807">Transducer</keyword>
<organism evidence="14 15">
    <name type="scientific">Aldrovandia affinis</name>
    <dbReference type="NCBI Taxonomy" id="143900"/>
    <lineage>
        <taxon>Eukaryota</taxon>
        <taxon>Metazoa</taxon>
        <taxon>Chordata</taxon>
        <taxon>Craniata</taxon>
        <taxon>Vertebrata</taxon>
        <taxon>Euteleostomi</taxon>
        <taxon>Actinopterygii</taxon>
        <taxon>Neopterygii</taxon>
        <taxon>Teleostei</taxon>
        <taxon>Notacanthiformes</taxon>
        <taxon>Halosauridae</taxon>
        <taxon>Aldrovandia</taxon>
    </lineage>
</organism>
<dbReference type="InterPro" id="IPR038550">
    <property type="entry name" value="GPCR_3_9-Cys_sf"/>
</dbReference>
<keyword evidence="6" id="KW-0297">G-protein coupled receptor</keyword>
<keyword evidence="4" id="KW-0732">Signal</keyword>
<keyword evidence="3 12" id="KW-0812">Transmembrane</keyword>
<feature type="transmembrane region" description="Helical" evidence="12">
    <location>
        <begin position="516"/>
        <end position="535"/>
    </location>
</feature>
<dbReference type="PANTHER" id="PTHR24061">
    <property type="entry name" value="CALCIUM-SENSING RECEPTOR-RELATED"/>
    <property type="match status" value="1"/>
</dbReference>
<evidence type="ECO:0000313" key="15">
    <source>
        <dbReference type="Proteomes" id="UP001221898"/>
    </source>
</evidence>
<feature type="transmembrane region" description="Helical" evidence="12">
    <location>
        <begin position="473"/>
        <end position="496"/>
    </location>
</feature>
<evidence type="ECO:0000256" key="9">
    <source>
        <dbReference type="ARBA" id="ARBA00023180"/>
    </source>
</evidence>
<reference evidence="14" key="1">
    <citation type="journal article" date="2023" name="Science">
        <title>Genome structures resolve the early diversification of teleost fishes.</title>
        <authorList>
            <person name="Parey E."/>
            <person name="Louis A."/>
            <person name="Montfort J."/>
            <person name="Bouchez O."/>
            <person name="Roques C."/>
            <person name="Iampietro C."/>
            <person name="Lluch J."/>
            <person name="Castinel A."/>
            <person name="Donnadieu C."/>
            <person name="Desvignes T."/>
            <person name="Floi Bucao C."/>
            <person name="Jouanno E."/>
            <person name="Wen M."/>
            <person name="Mejri S."/>
            <person name="Dirks R."/>
            <person name="Jansen H."/>
            <person name="Henkel C."/>
            <person name="Chen W.J."/>
            <person name="Zahm M."/>
            <person name="Cabau C."/>
            <person name="Klopp C."/>
            <person name="Thompson A.W."/>
            <person name="Robinson-Rechavi M."/>
            <person name="Braasch I."/>
            <person name="Lecointre G."/>
            <person name="Bobe J."/>
            <person name="Postlethwait J.H."/>
            <person name="Berthelot C."/>
            <person name="Roest Crollius H."/>
            <person name="Guiguen Y."/>
        </authorList>
    </citation>
    <scope>NUCLEOTIDE SEQUENCE</scope>
    <source>
        <strain evidence="14">NC1722</strain>
    </source>
</reference>
<dbReference type="InterPro" id="IPR017979">
    <property type="entry name" value="GPCR_3_CS"/>
</dbReference>
<dbReference type="Gene3D" id="3.40.50.2300">
    <property type="match status" value="2"/>
</dbReference>
<proteinExistence type="inferred from homology"/>
<gene>
    <name evidence="14" type="ORF">AAFF_G00124870</name>
</gene>
<evidence type="ECO:0000256" key="12">
    <source>
        <dbReference type="SAM" id="Phobius"/>
    </source>
</evidence>
<accession>A0AAD7RTX9</accession>
<dbReference type="InterPro" id="IPR028082">
    <property type="entry name" value="Peripla_BP_I"/>
</dbReference>
<evidence type="ECO:0000313" key="14">
    <source>
        <dbReference type="EMBL" id="KAJ8388926.1"/>
    </source>
</evidence>
<keyword evidence="15" id="KW-1185">Reference proteome</keyword>
<dbReference type="FunFam" id="2.10.50.30:FF:000004">
    <property type="entry name" value="Taste receptor type 1 member 3-like protein"/>
    <property type="match status" value="1"/>
</dbReference>
<dbReference type="Pfam" id="PF01094">
    <property type="entry name" value="ANF_receptor"/>
    <property type="match status" value="1"/>
</dbReference>
<feature type="domain" description="G-protein coupled receptors family 3 profile" evidence="13">
    <location>
        <begin position="402"/>
        <end position="663"/>
    </location>
</feature>
<feature type="transmembrane region" description="Helical" evidence="12">
    <location>
        <begin position="563"/>
        <end position="582"/>
    </location>
</feature>
<dbReference type="PROSITE" id="PS00981">
    <property type="entry name" value="G_PROTEIN_RECEP_F3_3"/>
    <property type="match status" value="1"/>
</dbReference>
<dbReference type="GO" id="GO:0050909">
    <property type="term" value="P:sensory perception of taste"/>
    <property type="evidence" value="ECO:0007669"/>
    <property type="project" value="UniProtKB-ARBA"/>
</dbReference>
<dbReference type="FunFam" id="3.40.50.2300:FF:000016">
    <property type="entry name" value="Taste 1 receptor member 2"/>
    <property type="match status" value="1"/>
</dbReference>
<dbReference type="Pfam" id="PF07562">
    <property type="entry name" value="NCD3G"/>
    <property type="match status" value="1"/>
</dbReference>
<evidence type="ECO:0000256" key="7">
    <source>
        <dbReference type="ARBA" id="ARBA00023136"/>
    </source>
</evidence>
<keyword evidence="7 12" id="KW-0472">Membrane</keyword>
<evidence type="ECO:0000256" key="8">
    <source>
        <dbReference type="ARBA" id="ARBA00023170"/>
    </source>
</evidence>
<comment type="subcellular location">
    <subcellularLocation>
        <location evidence="1">Cell membrane</location>
        <topology evidence="1">Multi-pass membrane protein</topology>
    </subcellularLocation>
</comment>
<dbReference type="PROSITE" id="PS50259">
    <property type="entry name" value="G_PROTEIN_RECEP_F3_4"/>
    <property type="match status" value="1"/>
</dbReference>
<dbReference type="EMBL" id="JAINUG010000188">
    <property type="protein sequence ID" value="KAJ8388926.1"/>
    <property type="molecule type" value="Genomic_DNA"/>
</dbReference>
<dbReference type="GO" id="GO:0004930">
    <property type="term" value="F:G protein-coupled receptor activity"/>
    <property type="evidence" value="ECO:0007669"/>
    <property type="project" value="UniProtKB-KW"/>
</dbReference>